<reference evidence="5 6" key="1">
    <citation type="journal article" date="2008" name="Appl. Environ. Microbiol.">
        <title>Genomic insights into Mn(II) oxidation by the marine alphaproteobacterium Aurantimonas sp. strain SI85-9A1.</title>
        <authorList>
            <person name="Dick G.J."/>
            <person name="Podell S."/>
            <person name="Johnson H.A."/>
            <person name="Rivera-Espinoza Y."/>
            <person name="Bernier-Latmani R."/>
            <person name="McCarthy J.K."/>
            <person name="Torpey J.W."/>
            <person name="Clement B.G."/>
            <person name="Gaasterland T."/>
            <person name="Tebo B.M."/>
        </authorList>
    </citation>
    <scope>NUCLEOTIDE SEQUENCE [LARGE SCALE GENOMIC DNA]</scope>
    <source>
        <strain evidence="5 6">SI85-9A1</strain>
    </source>
</reference>
<keyword evidence="6" id="KW-1185">Reference proteome</keyword>
<dbReference type="Proteomes" id="UP000000321">
    <property type="component" value="Unassembled WGS sequence"/>
</dbReference>
<dbReference type="AlphaFoldDB" id="Q1YLB6"/>
<dbReference type="Gene3D" id="1.20.120.530">
    <property type="entry name" value="GntR ligand-binding domain-like"/>
    <property type="match status" value="1"/>
</dbReference>
<dbReference type="InterPro" id="IPR000524">
    <property type="entry name" value="Tscrpt_reg_HTH_GntR"/>
</dbReference>
<evidence type="ECO:0000313" key="6">
    <source>
        <dbReference type="Proteomes" id="UP000000321"/>
    </source>
</evidence>
<dbReference type="GO" id="GO:0003700">
    <property type="term" value="F:DNA-binding transcription factor activity"/>
    <property type="evidence" value="ECO:0007669"/>
    <property type="project" value="InterPro"/>
</dbReference>
<keyword evidence="2" id="KW-0238">DNA-binding</keyword>
<name>Q1YLB6_AURMS</name>
<evidence type="ECO:0000313" key="5">
    <source>
        <dbReference type="EMBL" id="EAS51815.1"/>
    </source>
</evidence>
<dbReference type="SMART" id="SM00345">
    <property type="entry name" value="HTH_GNTR"/>
    <property type="match status" value="1"/>
</dbReference>
<comment type="caution">
    <text evidence="5">The sequence shown here is derived from an EMBL/GenBank/DDBJ whole genome shotgun (WGS) entry which is preliminary data.</text>
</comment>
<dbReference type="Pfam" id="PF07729">
    <property type="entry name" value="FCD"/>
    <property type="match status" value="1"/>
</dbReference>
<dbReference type="BioCyc" id="AURANTIMONAS:SI859A1_02631-MONOMER"/>
<accession>Q1YLB6</accession>
<evidence type="ECO:0000256" key="1">
    <source>
        <dbReference type="ARBA" id="ARBA00023015"/>
    </source>
</evidence>
<evidence type="ECO:0000256" key="3">
    <source>
        <dbReference type="ARBA" id="ARBA00023163"/>
    </source>
</evidence>
<dbReference type="Pfam" id="PF00392">
    <property type="entry name" value="GntR"/>
    <property type="match status" value="1"/>
</dbReference>
<proteinExistence type="predicted"/>
<dbReference type="OrthoDB" id="9028214at2"/>
<dbReference type="SUPFAM" id="SSF46785">
    <property type="entry name" value="Winged helix' DNA-binding domain"/>
    <property type="match status" value="1"/>
</dbReference>
<evidence type="ECO:0000256" key="2">
    <source>
        <dbReference type="ARBA" id="ARBA00023125"/>
    </source>
</evidence>
<dbReference type="SUPFAM" id="SSF48008">
    <property type="entry name" value="GntR ligand-binding domain-like"/>
    <property type="match status" value="1"/>
</dbReference>
<dbReference type="InterPro" id="IPR036388">
    <property type="entry name" value="WH-like_DNA-bd_sf"/>
</dbReference>
<dbReference type="RefSeq" id="WP_009210453.1">
    <property type="nucleotide sequence ID" value="NZ_BBWP01000002.1"/>
</dbReference>
<dbReference type="EMBL" id="AAPJ01000001">
    <property type="protein sequence ID" value="EAS51815.1"/>
    <property type="molecule type" value="Genomic_DNA"/>
</dbReference>
<sequence>MFQLDSGHEGEKIVRRKLSDQVLDKLRHMIRSRELRAGDYMPSERALMERFGVGRPAVREALQSLHNAGLITISHGERSRVNEITAGTVLDQTDEIARLLLNAVPSNLEHLKQARRMFELGIVRVAAENATDADVAELRELVQRQRSLLGGDPVPFIEVDMAFHTRIADIVANPIISAVSVAMLRWLFQYHTSLLHWSNNEEITLTEHDCIVDVIAAHDPDKAVETMRGHLNRSLDFYSFGDGETPPR</sequence>
<organism evidence="5 6">
    <name type="scientific">Aurantimonas manganoxydans (strain ATCC BAA-1229 / DSM 21871 / SI85-9A1)</name>
    <dbReference type="NCBI Taxonomy" id="287752"/>
    <lineage>
        <taxon>Bacteria</taxon>
        <taxon>Pseudomonadati</taxon>
        <taxon>Pseudomonadota</taxon>
        <taxon>Alphaproteobacteria</taxon>
        <taxon>Hyphomicrobiales</taxon>
        <taxon>Aurantimonadaceae</taxon>
        <taxon>Aurantimonas</taxon>
    </lineage>
</organism>
<dbReference type="InterPro" id="IPR011711">
    <property type="entry name" value="GntR_C"/>
</dbReference>
<dbReference type="InterPro" id="IPR036390">
    <property type="entry name" value="WH_DNA-bd_sf"/>
</dbReference>
<dbReference type="PANTHER" id="PTHR43537:SF53">
    <property type="entry name" value="HTH-TYPE TRANSCRIPTIONAL REPRESSOR NANR"/>
    <property type="match status" value="1"/>
</dbReference>
<dbReference type="NCBIfam" id="NF003011">
    <property type="entry name" value="PRK03837.1"/>
    <property type="match status" value="1"/>
</dbReference>
<gene>
    <name evidence="5" type="ORF">SI859A1_02631</name>
</gene>
<dbReference type="HOGENOM" id="CLU_017584_9_1_5"/>
<dbReference type="PRINTS" id="PR00035">
    <property type="entry name" value="HTHGNTR"/>
</dbReference>
<dbReference type="SMART" id="SM00895">
    <property type="entry name" value="FCD"/>
    <property type="match status" value="1"/>
</dbReference>
<dbReference type="InterPro" id="IPR008920">
    <property type="entry name" value="TF_FadR/GntR_C"/>
</dbReference>
<feature type="domain" description="HTH gntR-type" evidence="4">
    <location>
        <begin position="16"/>
        <end position="84"/>
    </location>
</feature>
<dbReference type="GO" id="GO:0003677">
    <property type="term" value="F:DNA binding"/>
    <property type="evidence" value="ECO:0007669"/>
    <property type="project" value="UniProtKB-KW"/>
</dbReference>
<keyword evidence="3" id="KW-0804">Transcription</keyword>
<dbReference type="Gene3D" id="1.10.10.10">
    <property type="entry name" value="Winged helix-like DNA-binding domain superfamily/Winged helix DNA-binding domain"/>
    <property type="match status" value="1"/>
</dbReference>
<dbReference type="PROSITE" id="PS50949">
    <property type="entry name" value="HTH_GNTR"/>
    <property type="match status" value="1"/>
</dbReference>
<keyword evidence="1" id="KW-0805">Transcription regulation</keyword>
<protein>
    <submittedName>
        <fullName evidence="5">Putative transcriptional regulator</fullName>
    </submittedName>
</protein>
<dbReference type="PANTHER" id="PTHR43537">
    <property type="entry name" value="TRANSCRIPTIONAL REGULATOR, GNTR FAMILY"/>
    <property type="match status" value="1"/>
</dbReference>
<evidence type="ECO:0000259" key="4">
    <source>
        <dbReference type="PROSITE" id="PS50949"/>
    </source>
</evidence>
<dbReference type="CDD" id="cd07377">
    <property type="entry name" value="WHTH_GntR"/>
    <property type="match status" value="1"/>
</dbReference>